<dbReference type="Proteomes" id="UP000070412">
    <property type="component" value="Unassembled WGS sequence"/>
</dbReference>
<dbReference type="OrthoDB" id="206950at2759"/>
<dbReference type="EnsemblMetazoa" id="SSS_3665s_mrna">
    <property type="protein sequence ID" value="KAF7491716.1"/>
    <property type="gene ID" value="SSS_3665"/>
</dbReference>
<evidence type="ECO:0000313" key="3">
    <source>
        <dbReference type="Proteomes" id="UP000070412"/>
    </source>
</evidence>
<evidence type="ECO:0000313" key="1">
    <source>
        <dbReference type="EMBL" id="KAF7491716.1"/>
    </source>
</evidence>
<reference evidence="1" key="2">
    <citation type="submission" date="2020-01" db="EMBL/GenBank/DDBJ databases">
        <authorList>
            <person name="Korhonen P.K.K."/>
            <person name="Guangxu M.G."/>
            <person name="Wang T.W."/>
            <person name="Stroehlein A.J.S."/>
            <person name="Young N.D."/>
            <person name="Ang C.-S.A."/>
            <person name="Fernando D.W.F."/>
            <person name="Lu H.L."/>
            <person name="Taylor S.T."/>
            <person name="Ehtesham M.E.M."/>
            <person name="Najaraj S.H.N."/>
            <person name="Harsha G.H.G."/>
            <person name="Madugundu A.M."/>
            <person name="Renuse S.R."/>
            <person name="Holt D.H."/>
            <person name="Pandey A.P."/>
            <person name="Papenfuss A.P."/>
            <person name="Gasser R.B.G."/>
            <person name="Fischer K.F."/>
        </authorList>
    </citation>
    <scope>NUCLEOTIDE SEQUENCE</scope>
    <source>
        <strain evidence="1">SSS_KF_BRIS2020</strain>
    </source>
</reference>
<dbReference type="EMBL" id="WVUK01000058">
    <property type="protein sequence ID" value="KAF7491716.1"/>
    <property type="molecule type" value="Genomic_DNA"/>
</dbReference>
<dbReference type="AlphaFoldDB" id="A0A834VCG9"/>
<keyword evidence="3" id="KW-1185">Reference proteome</keyword>
<protein>
    <submittedName>
        <fullName evidence="1 2">Uncharacterized protein</fullName>
    </submittedName>
</protein>
<evidence type="ECO:0000313" key="2">
    <source>
        <dbReference type="EnsemblMetazoa" id="KAF7491716.1"/>
    </source>
</evidence>
<accession>A0A834VCG9</accession>
<gene>
    <name evidence="1" type="ORF">SSS_3665</name>
</gene>
<reference evidence="3" key="1">
    <citation type="journal article" date="2020" name="PLoS Negl. Trop. Dis.">
        <title>High-quality nuclear genome for Sarcoptes scabiei-A critical resource for a neglected parasite.</title>
        <authorList>
            <person name="Korhonen P.K."/>
            <person name="Gasser R.B."/>
            <person name="Ma G."/>
            <person name="Wang T."/>
            <person name="Stroehlein A.J."/>
            <person name="Young N.D."/>
            <person name="Ang C.S."/>
            <person name="Fernando D.D."/>
            <person name="Lu H.C."/>
            <person name="Taylor S."/>
            <person name="Reynolds S.L."/>
            <person name="Mofiz E."/>
            <person name="Najaraj S.H."/>
            <person name="Gowda H."/>
            <person name="Madugundu A."/>
            <person name="Renuse S."/>
            <person name="Holt D."/>
            <person name="Pandey A."/>
            <person name="Papenfuss A.T."/>
            <person name="Fischer K."/>
        </authorList>
    </citation>
    <scope>NUCLEOTIDE SEQUENCE [LARGE SCALE GENOMIC DNA]</scope>
</reference>
<proteinExistence type="predicted"/>
<reference evidence="2" key="3">
    <citation type="submission" date="2022-06" db="UniProtKB">
        <authorList>
            <consortium name="EnsemblMetazoa"/>
        </authorList>
    </citation>
    <scope>IDENTIFICATION</scope>
</reference>
<sequence length="156" mass="18485">MDFSNYSNWNDKMYHDDESDYKFDEEPLDNYYDKNDENEIPIIQDLDEANQTQTLFNAIPFDDQQILNDLNDDKIPSIDDIDEEINRIKTTTTSSLFATDLIGKQKIEEDDDDPQLKILTECFLPKVSIQEEDIQWSYDLLITEMISFHNRLNEQN</sequence>
<organism evidence="1">
    <name type="scientific">Sarcoptes scabiei</name>
    <name type="common">Itch mite</name>
    <name type="synonym">Acarus scabiei</name>
    <dbReference type="NCBI Taxonomy" id="52283"/>
    <lineage>
        <taxon>Eukaryota</taxon>
        <taxon>Metazoa</taxon>
        <taxon>Ecdysozoa</taxon>
        <taxon>Arthropoda</taxon>
        <taxon>Chelicerata</taxon>
        <taxon>Arachnida</taxon>
        <taxon>Acari</taxon>
        <taxon>Acariformes</taxon>
        <taxon>Sarcoptiformes</taxon>
        <taxon>Astigmata</taxon>
        <taxon>Psoroptidia</taxon>
        <taxon>Sarcoptoidea</taxon>
        <taxon>Sarcoptidae</taxon>
        <taxon>Sarcoptinae</taxon>
        <taxon>Sarcoptes</taxon>
    </lineage>
</organism>
<name>A0A834VCG9_SARSC</name>